<dbReference type="InterPro" id="IPR010982">
    <property type="entry name" value="Lambda_DNA-bd_dom_sf"/>
</dbReference>
<dbReference type="Proteomes" id="UP000320876">
    <property type="component" value="Unassembled WGS sequence"/>
</dbReference>
<reference evidence="2 3" key="1">
    <citation type="submission" date="2019-06" db="EMBL/GenBank/DDBJ databases">
        <title>Sequencing the genomes of 1000 actinobacteria strains.</title>
        <authorList>
            <person name="Klenk H.-P."/>
        </authorList>
    </citation>
    <scope>NUCLEOTIDE SEQUENCE [LARGE SCALE GENOMIC DNA]</scope>
    <source>
        <strain evidence="2 3">DSM 45679</strain>
    </source>
</reference>
<dbReference type="SMART" id="SM00530">
    <property type="entry name" value="HTH_XRE"/>
    <property type="match status" value="1"/>
</dbReference>
<comment type="caution">
    <text evidence="2">The sequence shown here is derived from an EMBL/GenBank/DDBJ whole genome shotgun (WGS) entry which is preliminary data.</text>
</comment>
<protein>
    <submittedName>
        <fullName evidence="2">Helix-turn-helix protein</fullName>
    </submittedName>
</protein>
<keyword evidence="3" id="KW-1185">Reference proteome</keyword>
<evidence type="ECO:0000313" key="3">
    <source>
        <dbReference type="Proteomes" id="UP000320876"/>
    </source>
</evidence>
<dbReference type="CDD" id="cd00093">
    <property type="entry name" value="HTH_XRE"/>
    <property type="match status" value="1"/>
</dbReference>
<dbReference type="OrthoDB" id="3672921at2"/>
<dbReference type="SUPFAM" id="SSF47413">
    <property type="entry name" value="lambda repressor-like DNA-binding domains"/>
    <property type="match status" value="1"/>
</dbReference>
<name>A0A542DGW7_AMYCI</name>
<sequence>MMEWFALTSSDDSAIGQRRQLGAALRSFRKEAGMDRDAAAELIEITGPTLTRKERGENKFKRQEVEILARAYGINRDELDVLLELAREARAGTKRGEFPLFLPVKDRAFLELERDEAIEILAVTLSAIPLYFQTEEYMRTLWLSNGDLQTSERVDELVRLRRSRQQVVSKAGAPKIRAIIHEFALRLPVGGPEVMRRQLLSLAQACDLPNVEIQVQPISAGAYPGIDSTFYALRFASGPASDMVQVHGHSEAFYRDRPAATEPYMVEWDRRKVAALNLPASKALILDAAADFGT</sequence>
<dbReference type="Pfam" id="PF13560">
    <property type="entry name" value="HTH_31"/>
    <property type="match status" value="1"/>
</dbReference>
<dbReference type="InterPro" id="IPR043917">
    <property type="entry name" value="DUF5753"/>
</dbReference>
<dbReference type="InterPro" id="IPR001387">
    <property type="entry name" value="Cro/C1-type_HTH"/>
</dbReference>
<dbReference type="GO" id="GO:0003677">
    <property type="term" value="F:DNA binding"/>
    <property type="evidence" value="ECO:0007669"/>
    <property type="project" value="InterPro"/>
</dbReference>
<evidence type="ECO:0000313" key="2">
    <source>
        <dbReference type="EMBL" id="TQJ02281.1"/>
    </source>
</evidence>
<proteinExistence type="predicted"/>
<feature type="domain" description="HTH cro/C1-type" evidence="1">
    <location>
        <begin position="25"/>
        <end position="79"/>
    </location>
</feature>
<accession>A0A542DGW7</accession>
<dbReference type="EMBL" id="VFML01000001">
    <property type="protein sequence ID" value="TQJ02281.1"/>
    <property type="molecule type" value="Genomic_DNA"/>
</dbReference>
<dbReference type="Pfam" id="PF19054">
    <property type="entry name" value="DUF5753"/>
    <property type="match status" value="1"/>
</dbReference>
<dbReference type="PROSITE" id="PS50943">
    <property type="entry name" value="HTH_CROC1"/>
    <property type="match status" value="1"/>
</dbReference>
<organism evidence="2 3">
    <name type="scientific">Amycolatopsis cihanbeyliensis</name>
    <dbReference type="NCBI Taxonomy" id="1128664"/>
    <lineage>
        <taxon>Bacteria</taxon>
        <taxon>Bacillati</taxon>
        <taxon>Actinomycetota</taxon>
        <taxon>Actinomycetes</taxon>
        <taxon>Pseudonocardiales</taxon>
        <taxon>Pseudonocardiaceae</taxon>
        <taxon>Amycolatopsis</taxon>
    </lineage>
</organism>
<dbReference type="AlphaFoldDB" id="A0A542DGW7"/>
<gene>
    <name evidence="2" type="ORF">FB471_2004</name>
</gene>
<dbReference type="Gene3D" id="1.10.260.40">
    <property type="entry name" value="lambda repressor-like DNA-binding domains"/>
    <property type="match status" value="1"/>
</dbReference>
<evidence type="ECO:0000259" key="1">
    <source>
        <dbReference type="PROSITE" id="PS50943"/>
    </source>
</evidence>